<evidence type="ECO:0000313" key="8">
    <source>
        <dbReference type="EMBL" id="MFL0251202.1"/>
    </source>
</evidence>
<evidence type="ECO:0000256" key="6">
    <source>
        <dbReference type="SAM" id="Phobius"/>
    </source>
</evidence>
<organism evidence="8 9">
    <name type="scientific">Clostridium neuense</name>
    <dbReference type="NCBI Taxonomy" id="1728934"/>
    <lineage>
        <taxon>Bacteria</taxon>
        <taxon>Bacillati</taxon>
        <taxon>Bacillota</taxon>
        <taxon>Clostridia</taxon>
        <taxon>Eubacteriales</taxon>
        <taxon>Clostridiaceae</taxon>
        <taxon>Clostridium</taxon>
    </lineage>
</organism>
<feature type="transmembrane region" description="Helical" evidence="6">
    <location>
        <begin position="48"/>
        <end position="67"/>
    </location>
</feature>
<feature type="domain" description="ComEC/Rec2-related protein" evidence="7">
    <location>
        <begin position="175"/>
        <end position="423"/>
    </location>
</feature>
<keyword evidence="4 6" id="KW-1133">Transmembrane helix</keyword>
<sequence length="581" mass="65746">MSNPLVFYCISTIIGILSYIILNYNILLGAVIAASFFVILYFNVDKKFLVICILFTGIGFASSYLYFNVNIPKQVTLEVRINSKNKYYGEGSYSGRNFNLKGSLNKVNVGDLVEVYCEFNKDIDYDNGVIGELNIKKIKYIKKDFISHIYDFRRRIYERYKEKMGEDNAGIVMSLCFGDTSNLSSEYKNSLKTLGIIHAVSVSGMHIGVIYMVMEKFLGIFPALIVSLAYVVFTGSLPATVRSFIMIAIVKLSYKIYRNYNALASLAFSALIMLILYPYYLLNIGFDLSYLATLGIIIFYKKIRRGLYKLPQKLNDALSVTLSAQFFSVPYCLLVLNSFSGGFILGNLIVVPVYSLIVLLGNAGIFLFEFNYLFSILCNCIDIILKALDGVIDDLLIVTPAVTYVTSFTGIALIFILISFAVYLNGHKKFKYFPIVIFISVVFSSCCFFPKISYVALKKGSALIVNYKDKAVAVMNGCTKSEKDEDEIKNRFNVNNFVYNYKTFIVNKNYKVLVDSLRNDVKIYDDGKKIFQSDGDNIVYRRSYLSGYGIIKMSKAQKYDLYKTKASAFIIFGKILVLRGE</sequence>
<dbReference type="EMBL" id="JBJIAA010000009">
    <property type="protein sequence ID" value="MFL0251202.1"/>
    <property type="molecule type" value="Genomic_DNA"/>
</dbReference>
<feature type="transmembrane region" description="Helical" evidence="6">
    <location>
        <begin position="194"/>
        <end position="214"/>
    </location>
</feature>
<reference evidence="8 9" key="1">
    <citation type="submission" date="2024-11" db="EMBL/GenBank/DDBJ databases">
        <authorList>
            <person name="Heng Y.C."/>
            <person name="Lim A.C.H."/>
            <person name="Lee J.K.Y."/>
            <person name="Kittelmann S."/>
        </authorList>
    </citation>
    <scope>NUCLEOTIDE SEQUENCE [LARGE SCALE GENOMIC DNA]</scope>
    <source>
        <strain evidence="8 9">WILCCON 0114</strain>
    </source>
</reference>
<name>A0ABW8TFN0_9CLOT</name>
<dbReference type="InterPro" id="IPR052159">
    <property type="entry name" value="Competence_DNA_uptake"/>
</dbReference>
<evidence type="ECO:0000313" key="9">
    <source>
        <dbReference type="Proteomes" id="UP001623592"/>
    </source>
</evidence>
<keyword evidence="5 6" id="KW-0472">Membrane</keyword>
<evidence type="ECO:0000256" key="2">
    <source>
        <dbReference type="ARBA" id="ARBA00022475"/>
    </source>
</evidence>
<evidence type="ECO:0000256" key="1">
    <source>
        <dbReference type="ARBA" id="ARBA00004651"/>
    </source>
</evidence>
<evidence type="ECO:0000256" key="3">
    <source>
        <dbReference type="ARBA" id="ARBA00022692"/>
    </source>
</evidence>
<dbReference type="Proteomes" id="UP001623592">
    <property type="component" value="Unassembled WGS sequence"/>
</dbReference>
<evidence type="ECO:0000256" key="5">
    <source>
        <dbReference type="ARBA" id="ARBA00023136"/>
    </source>
</evidence>
<feature type="transmembrane region" description="Helical" evidence="6">
    <location>
        <begin position="430"/>
        <end position="449"/>
    </location>
</feature>
<dbReference type="PANTHER" id="PTHR30619:SF1">
    <property type="entry name" value="RECOMBINATION PROTEIN 2"/>
    <property type="match status" value="1"/>
</dbReference>
<feature type="transmembrane region" description="Helical" evidence="6">
    <location>
        <begin position="21"/>
        <end position="42"/>
    </location>
</feature>
<keyword evidence="3 6" id="KW-0812">Transmembrane</keyword>
<dbReference type="InterPro" id="IPR004477">
    <property type="entry name" value="ComEC_N"/>
</dbReference>
<dbReference type="PANTHER" id="PTHR30619">
    <property type="entry name" value="DNA INTERNALIZATION/COMPETENCE PROTEIN COMEC/REC2"/>
    <property type="match status" value="1"/>
</dbReference>
<feature type="transmembrane region" description="Helical" evidence="6">
    <location>
        <begin position="324"/>
        <end position="345"/>
    </location>
</feature>
<dbReference type="NCBIfam" id="TIGR00360">
    <property type="entry name" value="ComEC_N-term"/>
    <property type="match status" value="1"/>
</dbReference>
<dbReference type="RefSeq" id="WP_406787856.1">
    <property type="nucleotide sequence ID" value="NZ_JBJIAA010000009.1"/>
</dbReference>
<comment type="caution">
    <text evidence="8">The sequence shown here is derived from an EMBL/GenBank/DDBJ whole genome shotgun (WGS) entry which is preliminary data.</text>
</comment>
<feature type="transmembrane region" description="Helical" evidence="6">
    <location>
        <begin position="260"/>
        <end position="280"/>
    </location>
</feature>
<keyword evidence="2" id="KW-1003">Cell membrane</keyword>
<proteinExistence type="predicted"/>
<keyword evidence="9" id="KW-1185">Reference proteome</keyword>
<feature type="transmembrane region" description="Helical" evidence="6">
    <location>
        <begin position="351"/>
        <end position="374"/>
    </location>
</feature>
<feature type="transmembrane region" description="Helical" evidence="6">
    <location>
        <begin position="395"/>
        <end position="424"/>
    </location>
</feature>
<evidence type="ECO:0000256" key="4">
    <source>
        <dbReference type="ARBA" id="ARBA00022989"/>
    </source>
</evidence>
<protein>
    <submittedName>
        <fullName evidence="8">ComEC/Rec2 family competence protein</fullName>
    </submittedName>
</protein>
<comment type="subcellular location">
    <subcellularLocation>
        <location evidence="1">Cell membrane</location>
        <topology evidence="1">Multi-pass membrane protein</topology>
    </subcellularLocation>
</comment>
<evidence type="ECO:0000259" key="7">
    <source>
        <dbReference type="Pfam" id="PF03772"/>
    </source>
</evidence>
<gene>
    <name evidence="8" type="ORF">ACJDT4_12270</name>
</gene>
<dbReference type="Pfam" id="PF03772">
    <property type="entry name" value="Competence"/>
    <property type="match status" value="1"/>
</dbReference>
<accession>A0ABW8TFN0</accession>
<feature type="transmembrane region" description="Helical" evidence="6">
    <location>
        <begin position="220"/>
        <end position="239"/>
    </location>
</feature>